<keyword evidence="1 2" id="KW-0103">Bromodomain</keyword>
<dbReference type="InterPro" id="IPR052060">
    <property type="entry name" value="Bromo_WD_repeat"/>
</dbReference>
<evidence type="ECO:0000256" key="2">
    <source>
        <dbReference type="PROSITE-ProRule" id="PRU00035"/>
    </source>
</evidence>
<evidence type="ECO:0000256" key="1">
    <source>
        <dbReference type="ARBA" id="ARBA00023117"/>
    </source>
</evidence>
<dbReference type="InterPro" id="IPR036427">
    <property type="entry name" value="Bromodomain-like_sf"/>
</dbReference>
<feature type="compositionally biased region" description="Basic and acidic residues" evidence="3">
    <location>
        <begin position="437"/>
        <end position="452"/>
    </location>
</feature>
<dbReference type="Gene3D" id="1.20.920.10">
    <property type="entry name" value="Bromodomain-like"/>
    <property type="match status" value="2"/>
</dbReference>
<sequence>MSPWDMEPVTDNAMPPHPRGECVPLSPTGRAALLYLPTEGEWGSTTREEERDRISSAIDQLSTLDIAAPFSNPVDLAEYPLYCTVVAYPTDLSSIRQRLQSNFYRRISALMWEVRYIEHNARTFNKPDSPIVKSAKKVTDLLLRFIKDESFTDILALHGSKQREESEDESENEEKDVDQPGPSSSKPRRHLRRRAVRELRCPPNAWIDHCNDLLYRIIQREDSEPFRQPVDPLDYPDYHNIISAPMDFGTAREKLETGIYMDPMDLCKDVRLIFSNAKAYTPNKKSRIYSMTLRLSALFEEHIRAIISDYKSSQRARGRLRRGTRRKPSQSPSPNSSPASGAEVKRRSLRHQMRTAEFPSQFPSRLGSSRGIANGRGREAGEHAPSTNGSFNGGRAGRGRGSGVTDVARNSVLQSSPSPDQCTASSSQSPETSPQRSEPDSTPRTPQREGTVESHVNGHGARPTRRTLKRRFPSASEGSAGSDHSSSSEVKDQSMCDEVESEDFDSGDGAILDEADATTIAVHSTAQTSDEDYDENGSNAKISASDDASSDIASLSGSASDAPIGRRTRSGCSLRTKTKVAKRSRAATKKSEPSSGGGGHSQKRATKRQRYVSDKKCSSGVRTRNQGRRTVHYADSEDSDLEHTVIESIEHVSEVNEDSDSDELHEHDDVLANEEISLGMSSRGRLRRMSERAKASLIDW</sequence>
<dbReference type="AlphaFoldDB" id="A0A8C4QRP1"/>
<feature type="domain" description="Bromo" evidence="4">
    <location>
        <begin position="218"/>
        <end position="288"/>
    </location>
</feature>
<feature type="compositionally biased region" description="Acidic residues" evidence="3">
    <location>
        <begin position="495"/>
        <end position="516"/>
    </location>
</feature>
<dbReference type="GO" id="GO:0005634">
    <property type="term" value="C:nucleus"/>
    <property type="evidence" value="ECO:0007669"/>
    <property type="project" value="TreeGrafter"/>
</dbReference>
<feature type="compositionally biased region" description="Basic residues" evidence="3">
    <location>
        <begin position="462"/>
        <end position="472"/>
    </location>
</feature>
<dbReference type="Proteomes" id="UP000694388">
    <property type="component" value="Unplaced"/>
</dbReference>
<name>A0A8C4QRP1_EPTBU</name>
<feature type="compositionally biased region" description="Basic residues" evidence="3">
    <location>
        <begin position="601"/>
        <end position="610"/>
    </location>
</feature>
<evidence type="ECO:0000259" key="4">
    <source>
        <dbReference type="PROSITE" id="PS50014"/>
    </source>
</evidence>
<feature type="compositionally biased region" description="Low complexity" evidence="3">
    <location>
        <begin position="538"/>
        <end position="562"/>
    </location>
</feature>
<feature type="domain" description="Bromo" evidence="4">
    <location>
        <begin position="62"/>
        <end position="132"/>
    </location>
</feature>
<dbReference type="CDD" id="cd05529">
    <property type="entry name" value="Bromo_WDR9_I_like"/>
    <property type="match status" value="1"/>
</dbReference>
<dbReference type="GeneTree" id="ENSGT00950000183107"/>
<dbReference type="PRINTS" id="PR00503">
    <property type="entry name" value="BROMODOMAIN"/>
</dbReference>
<feature type="region of interest" description="Disordered" evidence="3">
    <location>
        <begin position="159"/>
        <end position="192"/>
    </location>
</feature>
<dbReference type="PROSITE" id="PS50014">
    <property type="entry name" value="BROMODOMAIN_2"/>
    <property type="match status" value="2"/>
</dbReference>
<dbReference type="Pfam" id="PF00439">
    <property type="entry name" value="Bromodomain"/>
    <property type="match status" value="2"/>
</dbReference>
<protein>
    <recommendedName>
        <fullName evidence="4">Bromo domain-containing protein</fullName>
    </recommendedName>
</protein>
<accession>A0A8C4QRP1</accession>
<proteinExistence type="predicted"/>
<dbReference type="GO" id="GO:0006357">
    <property type="term" value="P:regulation of transcription by RNA polymerase II"/>
    <property type="evidence" value="ECO:0007669"/>
    <property type="project" value="TreeGrafter"/>
</dbReference>
<organism evidence="5 6">
    <name type="scientific">Eptatretus burgeri</name>
    <name type="common">Inshore hagfish</name>
    <dbReference type="NCBI Taxonomy" id="7764"/>
    <lineage>
        <taxon>Eukaryota</taxon>
        <taxon>Metazoa</taxon>
        <taxon>Chordata</taxon>
        <taxon>Craniata</taxon>
        <taxon>Vertebrata</taxon>
        <taxon>Cyclostomata</taxon>
        <taxon>Myxini</taxon>
        <taxon>Myxiniformes</taxon>
        <taxon>Myxinidae</taxon>
        <taxon>Eptatretinae</taxon>
        <taxon>Eptatretus</taxon>
    </lineage>
</organism>
<feature type="compositionally biased region" description="Gly residues" evidence="3">
    <location>
        <begin position="391"/>
        <end position="402"/>
    </location>
</feature>
<dbReference type="GO" id="GO:0007010">
    <property type="term" value="P:cytoskeleton organization"/>
    <property type="evidence" value="ECO:0007669"/>
    <property type="project" value="TreeGrafter"/>
</dbReference>
<keyword evidence="6" id="KW-1185">Reference proteome</keyword>
<dbReference type="PANTHER" id="PTHR16266">
    <property type="entry name" value="WD REPEAT DOMAIN 9"/>
    <property type="match status" value="1"/>
</dbReference>
<feature type="compositionally biased region" description="Acidic residues" evidence="3">
    <location>
        <begin position="165"/>
        <end position="176"/>
    </location>
</feature>
<feature type="compositionally biased region" description="Basic residues" evidence="3">
    <location>
        <begin position="314"/>
        <end position="328"/>
    </location>
</feature>
<feature type="compositionally biased region" description="Basic residues" evidence="3">
    <location>
        <begin position="576"/>
        <end position="588"/>
    </location>
</feature>
<dbReference type="FunFam" id="1.20.920.10:FF:000066">
    <property type="entry name" value="Transcription initiation factor TFIID subunit 1"/>
    <property type="match status" value="2"/>
</dbReference>
<evidence type="ECO:0000256" key="3">
    <source>
        <dbReference type="SAM" id="MobiDB-lite"/>
    </source>
</evidence>
<feature type="compositionally biased region" description="Polar residues" evidence="3">
    <location>
        <begin position="411"/>
        <end position="436"/>
    </location>
</feature>
<feature type="compositionally biased region" description="Low complexity" evidence="3">
    <location>
        <begin position="329"/>
        <end position="340"/>
    </location>
</feature>
<feature type="compositionally biased region" description="Low complexity" evidence="3">
    <location>
        <begin position="474"/>
        <end position="488"/>
    </location>
</feature>
<feature type="region of interest" description="Disordered" evidence="3">
    <location>
        <begin position="312"/>
        <end position="640"/>
    </location>
</feature>
<reference evidence="5" key="1">
    <citation type="submission" date="2025-05" db="UniProtKB">
        <authorList>
            <consortium name="Ensembl"/>
        </authorList>
    </citation>
    <scope>IDENTIFICATION</scope>
</reference>
<evidence type="ECO:0000313" key="6">
    <source>
        <dbReference type="Proteomes" id="UP000694388"/>
    </source>
</evidence>
<dbReference type="Ensembl" id="ENSEBUT00000019999.1">
    <property type="protein sequence ID" value="ENSEBUP00000019423.1"/>
    <property type="gene ID" value="ENSEBUG00000011990.1"/>
</dbReference>
<dbReference type="InterPro" id="IPR001487">
    <property type="entry name" value="Bromodomain"/>
</dbReference>
<feature type="region of interest" description="Disordered" evidence="3">
    <location>
        <begin position="1"/>
        <end position="20"/>
    </location>
</feature>
<dbReference type="SMART" id="SM00297">
    <property type="entry name" value="BROMO"/>
    <property type="match status" value="2"/>
</dbReference>
<dbReference type="GO" id="GO:0008360">
    <property type="term" value="P:regulation of cell shape"/>
    <property type="evidence" value="ECO:0007669"/>
    <property type="project" value="TreeGrafter"/>
</dbReference>
<dbReference type="Ensembl" id="ENSEBUT00000019844.1">
    <property type="protein sequence ID" value="ENSEBUP00000019268.1"/>
    <property type="gene ID" value="ENSEBUG00000011990.1"/>
</dbReference>
<evidence type="ECO:0000313" key="5">
    <source>
        <dbReference type="Ensembl" id="ENSEBUP00000019423.1"/>
    </source>
</evidence>
<dbReference type="SUPFAM" id="SSF47370">
    <property type="entry name" value="Bromodomain"/>
    <property type="match status" value="2"/>
</dbReference>
<dbReference type="PANTHER" id="PTHR16266:SF17">
    <property type="entry name" value="BRWD3"/>
    <property type="match status" value="1"/>
</dbReference>